<dbReference type="EMBL" id="LN614827">
    <property type="protein sequence ID" value="CEG56994.1"/>
    <property type="molecule type" value="Genomic_DNA"/>
</dbReference>
<dbReference type="OrthoDB" id="5652782at2"/>
<evidence type="ECO:0000313" key="1">
    <source>
        <dbReference type="EMBL" id="CEG56994.1"/>
    </source>
</evidence>
<dbReference type="RefSeq" id="WP_045095566.1">
    <property type="nucleotide sequence ID" value="NZ_LN614827.1"/>
</dbReference>
<name>A0A098G4S4_9GAMM</name>
<sequence length="195" mass="22528">MFNMTRWKINRLIKKIKAMQANRVHNQPGDEVLKREVLHYFELAGIYKKLIHNKKYPYAEVMFIECYRAAASLDDSSAHFQLGQIFLDEAKYRLNLNKEGIFNSAENLNRSQKLFEEALVHLLAAENLGHIVAKRLRGLCYINGWGVVEDKNAGFELVVSSIEQEGSWDRVPQIFAAIGLNKPEFFAAIMQRRKV</sequence>
<gene>
    <name evidence="1" type="ORF">LFA_1585</name>
</gene>
<accession>A0A098G4S4</accession>
<dbReference type="InterPro" id="IPR011990">
    <property type="entry name" value="TPR-like_helical_dom_sf"/>
</dbReference>
<proteinExistence type="predicted"/>
<organism evidence="1 2">
    <name type="scientific">Legionella fallonii LLAP-10</name>
    <dbReference type="NCBI Taxonomy" id="1212491"/>
    <lineage>
        <taxon>Bacteria</taxon>
        <taxon>Pseudomonadati</taxon>
        <taxon>Pseudomonadota</taxon>
        <taxon>Gammaproteobacteria</taxon>
        <taxon>Legionellales</taxon>
        <taxon>Legionellaceae</taxon>
        <taxon>Legionella</taxon>
    </lineage>
</organism>
<dbReference type="Gene3D" id="1.25.40.10">
    <property type="entry name" value="Tetratricopeptide repeat domain"/>
    <property type="match status" value="1"/>
</dbReference>
<dbReference type="KEGG" id="lfa:LFA_1585"/>
<protein>
    <submittedName>
        <fullName evidence="1">Uncharacterized protein</fullName>
    </submittedName>
</protein>
<keyword evidence="2" id="KW-1185">Reference proteome</keyword>
<dbReference type="Proteomes" id="UP000032430">
    <property type="component" value="Chromosome I"/>
</dbReference>
<reference evidence="2" key="1">
    <citation type="submission" date="2014-09" db="EMBL/GenBank/DDBJ databases">
        <authorList>
            <person name="Gomez-Valero L."/>
        </authorList>
    </citation>
    <scope>NUCLEOTIDE SEQUENCE [LARGE SCALE GENOMIC DNA]</scope>
    <source>
        <strain evidence="2">ATCC700992</strain>
    </source>
</reference>
<dbReference type="AlphaFoldDB" id="A0A098G4S4"/>
<dbReference type="STRING" id="1212491.LFA_1585"/>
<evidence type="ECO:0000313" key="2">
    <source>
        <dbReference type="Proteomes" id="UP000032430"/>
    </source>
</evidence>
<dbReference type="SUPFAM" id="SSF81901">
    <property type="entry name" value="HCP-like"/>
    <property type="match status" value="1"/>
</dbReference>
<dbReference type="HOGENOM" id="CLU_1400942_0_0_6"/>